<dbReference type="InterPro" id="IPR013201">
    <property type="entry name" value="Prot_inhib_I29"/>
</dbReference>
<evidence type="ECO:0000313" key="2">
    <source>
        <dbReference type="Proteomes" id="UP000829291"/>
    </source>
</evidence>
<dbReference type="Pfam" id="PF08246">
    <property type="entry name" value="Inhibitor_I29"/>
    <property type="match status" value="1"/>
</dbReference>
<dbReference type="KEGG" id="nlo:107221318"/>
<name>A0A6J0BM35_NEOLC</name>
<dbReference type="InParanoid" id="A0A6J0BM35"/>
<accession>A0A6J0BM35</accession>
<dbReference type="RefSeq" id="XP_015515746.2">
    <property type="nucleotide sequence ID" value="XM_015660260.2"/>
</dbReference>
<dbReference type="FunCoup" id="A0A6J0BM35">
    <property type="interactions" value="3"/>
</dbReference>
<dbReference type="SUPFAM" id="SSF54001">
    <property type="entry name" value="Cysteine proteinases"/>
    <property type="match status" value="1"/>
</dbReference>
<dbReference type="GeneID" id="107221318"/>
<dbReference type="SMART" id="SM00848">
    <property type="entry name" value="Inhibitor_I29"/>
    <property type="match status" value="1"/>
</dbReference>
<keyword evidence="2" id="KW-1185">Reference proteome</keyword>
<dbReference type="OrthoDB" id="7683526at2759"/>
<proteinExistence type="predicted"/>
<gene>
    <name evidence="3" type="primary">LOC107221318</name>
</gene>
<protein>
    <submittedName>
        <fullName evidence="3">Protein CTLA-2-alpha</fullName>
    </submittedName>
</protein>
<sequence>MSAQSSVNESQVGAANSAIFMPGLDLDEWNAFKAKHNKKYETVEEEKKRMTIYLESKEKIAKHNADFEKGITTFKMGINHFADMTPEERKMGH</sequence>
<evidence type="ECO:0000259" key="1">
    <source>
        <dbReference type="SMART" id="SM00848"/>
    </source>
</evidence>
<evidence type="ECO:0000313" key="3">
    <source>
        <dbReference type="RefSeq" id="XP_015515746.2"/>
    </source>
</evidence>
<dbReference type="Proteomes" id="UP000829291">
    <property type="component" value="Chromosome 7"/>
</dbReference>
<feature type="domain" description="Cathepsin propeptide inhibitor" evidence="1">
    <location>
        <begin position="29"/>
        <end position="89"/>
    </location>
</feature>
<reference evidence="3" key="1">
    <citation type="submission" date="2025-08" db="UniProtKB">
        <authorList>
            <consortium name="RefSeq"/>
        </authorList>
    </citation>
    <scope>IDENTIFICATION</scope>
    <source>
        <tissue evidence="3">Thorax and Abdomen</tissue>
    </source>
</reference>
<organism evidence="3">
    <name type="scientific">Neodiprion lecontei</name>
    <name type="common">Redheaded pine sawfly</name>
    <dbReference type="NCBI Taxonomy" id="441921"/>
    <lineage>
        <taxon>Eukaryota</taxon>
        <taxon>Metazoa</taxon>
        <taxon>Ecdysozoa</taxon>
        <taxon>Arthropoda</taxon>
        <taxon>Hexapoda</taxon>
        <taxon>Insecta</taxon>
        <taxon>Pterygota</taxon>
        <taxon>Neoptera</taxon>
        <taxon>Endopterygota</taxon>
        <taxon>Hymenoptera</taxon>
        <taxon>Tenthredinoidea</taxon>
        <taxon>Diprionidae</taxon>
        <taxon>Diprioninae</taxon>
        <taxon>Neodiprion</taxon>
    </lineage>
</organism>
<dbReference type="Gene3D" id="1.10.287.2250">
    <property type="match status" value="1"/>
</dbReference>
<dbReference type="InterPro" id="IPR038765">
    <property type="entry name" value="Papain-like_cys_pep_sf"/>
</dbReference>
<dbReference type="AlphaFoldDB" id="A0A6J0BM35"/>